<evidence type="ECO:0000256" key="1">
    <source>
        <dbReference type="SAM" id="Phobius"/>
    </source>
</evidence>
<keyword evidence="1" id="KW-0472">Membrane</keyword>
<organism evidence="2 3">
    <name type="scientific">Pelagomonas calceolata</name>
    <dbReference type="NCBI Taxonomy" id="35677"/>
    <lineage>
        <taxon>Eukaryota</taxon>
        <taxon>Sar</taxon>
        <taxon>Stramenopiles</taxon>
        <taxon>Ochrophyta</taxon>
        <taxon>Pelagophyceae</taxon>
        <taxon>Pelagomonadales</taxon>
        <taxon>Pelagomonadaceae</taxon>
        <taxon>Pelagomonas</taxon>
    </lineage>
</organism>
<sequence length="431" mass="45168">MADDEQQLLVDTDSEQQPLVPKKKSRALVAGAAFGAALLLGAVAARGGAGPRSQALRAAPSTAVATRDVGDVVEPDFIDCAETCIPWLDPGFECSGDGVTIGVEFDGDGLCVYDLPCVFRIVLDLEFDLVFGVCFDVDGEASYARERTVATAYGVANAVMTAGVKAEVFTTQGLRKTHAAAMSELAGAGEERQREFLAAADKAFAAQHGRAVTEPEKPEAYYLFARDLVLTARAKKEAAPGTEAATPDFFWGDDVIGLWDDGGSWFWDDWGSGGGGSDGSGLICKMYPWCDIWYNGNGGGGGDACAFEAEVRVPVQVQVDTYAGANAASVHVGDPWVSYSTGNVQVEFEGKVTFEAQDALGTLSAGAESSISTVCDTSGCTRPGGETCVFASLQVPWLELPDASICGISVPYASIGERGLSAEVCLCTTCW</sequence>
<accession>A0A8J2T1E0</accession>
<keyword evidence="1" id="KW-0812">Transmembrane</keyword>
<name>A0A8J2T1E0_9STRA</name>
<dbReference type="EMBL" id="CAKKNE010000005">
    <property type="protein sequence ID" value="CAH0377718.1"/>
    <property type="molecule type" value="Genomic_DNA"/>
</dbReference>
<keyword evidence="3" id="KW-1185">Reference proteome</keyword>
<keyword evidence="1" id="KW-1133">Transmembrane helix</keyword>
<feature type="transmembrane region" description="Helical" evidence="1">
    <location>
        <begin position="27"/>
        <end position="45"/>
    </location>
</feature>
<evidence type="ECO:0000313" key="2">
    <source>
        <dbReference type="EMBL" id="CAH0377718.1"/>
    </source>
</evidence>
<dbReference type="Proteomes" id="UP000789595">
    <property type="component" value="Unassembled WGS sequence"/>
</dbReference>
<proteinExistence type="predicted"/>
<evidence type="ECO:0000313" key="3">
    <source>
        <dbReference type="Proteomes" id="UP000789595"/>
    </source>
</evidence>
<reference evidence="2" key="1">
    <citation type="submission" date="2021-11" db="EMBL/GenBank/DDBJ databases">
        <authorList>
            <consortium name="Genoscope - CEA"/>
            <person name="William W."/>
        </authorList>
    </citation>
    <scope>NUCLEOTIDE SEQUENCE</scope>
</reference>
<protein>
    <submittedName>
        <fullName evidence="2">Uncharacterized protein</fullName>
    </submittedName>
</protein>
<gene>
    <name evidence="2" type="ORF">PECAL_5P22480</name>
</gene>
<dbReference type="AlphaFoldDB" id="A0A8J2T1E0"/>
<comment type="caution">
    <text evidence="2">The sequence shown here is derived from an EMBL/GenBank/DDBJ whole genome shotgun (WGS) entry which is preliminary data.</text>
</comment>